<dbReference type="Gene3D" id="3.40.720.10">
    <property type="entry name" value="Alkaline Phosphatase, subunit A"/>
    <property type="match status" value="1"/>
</dbReference>
<evidence type="ECO:0000256" key="1">
    <source>
        <dbReference type="ARBA" id="ARBA00001913"/>
    </source>
</evidence>
<keyword evidence="3" id="KW-0479">Metal-binding</keyword>
<dbReference type="InterPro" id="IPR000917">
    <property type="entry name" value="Sulfatase_N"/>
</dbReference>
<keyword evidence="5" id="KW-0378">Hydrolase</keyword>
<evidence type="ECO:0000256" key="6">
    <source>
        <dbReference type="ARBA" id="ARBA00022837"/>
    </source>
</evidence>
<keyword evidence="6" id="KW-0106">Calcium</keyword>
<evidence type="ECO:0000256" key="3">
    <source>
        <dbReference type="ARBA" id="ARBA00022723"/>
    </source>
</evidence>
<dbReference type="EMBL" id="JAGQDD010000003">
    <property type="protein sequence ID" value="MBQ0930167.1"/>
    <property type="molecule type" value="Genomic_DNA"/>
</dbReference>
<keyword evidence="4" id="KW-0732">Signal</keyword>
<reference evidence="8 9" key="1">
    <citation type="submission" date="2021-04" db="EMBL/GenBank/DDBJ databases">
        <title>The genome sequence of Ideonella sp. 3Y2.</title>
        <authorList>
            <person name="Liu Y."/>
        </authorList>
    </citation>
    <scope>NUCLEOTIDE SEQUENCE [LARGE SCALE GENOMIC DNA]</scope>
    <source>
        <strain evidence="8 9">3Y2</strain>
    </source>
</reference>
<dbReference type="GO" id="GO:0005737">
    <property type="term" value="C:cytoplasm"/>
    <property type="evidence" value="ECO:0007669"/>
    <property type="project" value="TreeGrafter"/>
</dbReference>
<dbReference type="PANTHER" id="PTHR45953:SF1">
    <property type="entry name" value="IDURONATE 2-SULFATASE"/>
    <property type="match status" value="1"/>
</dbReference>
<proteinExistence type="inferred from homology"/>
<organism evidence="8 9">
    <name type="scientific">Ideonella alba</name>
    <dbReference type="NCBI Taxonomy" id="2824118"/>
    <lineage>
        <taxon>Bacteria</taxon>
        <taxon>Pseudomonadati</taxon>
        <taxon>Pseudomonadota</taxon>
        <taxon>Betaproteobacteria</taxon>
        <taxon>Burkholderiales</taxon>
        <taxon>Sphaerotilaceae</taxon>
        <taxon>Ideonella</taxon>
    </lineage>
</organism>
<evidence type="ECO:0000259" key="7">
    <source>
        <dbReference type="Pfam" id="PF00884"/>
    </source>
</evidence>
<dbReference type="Pfam" id="PF00884">
    <property type="entry name" value="Sulfatase"/>
    <property type="match status" value="1"/>
</dbReference>
<dbReference type="SUPFAM" id="SSF53649">
    <property type="entry name" value="Alkaline phosphatase-like"/>
    <property type="match status" value="1"/>
</dbReference>
<comment type="similarity">
    <text evidence="2">Belongs to the sulfatase family.</text>
</comment>
<accession>A0A941BEN7</accession>
<evidence type="ECO:0000256" key="4">
    <source>
        <dbReference type="ARBA" id="ARBA00022729"/>
    </source>
</evidence>
<comment type="caution">
    <text evidence="8">The sequence shown here is derived from an EMBL/GenBank/DDBJ whole genome shotgun (WGS) entry which is preliminary data.</text>
</comment>
<dbReference type="GO" id="GO:0004423">
    <property type="term" value="F:iduronate-2-sulfatase activity"/>
    <property type="evidence" value="ECO:0007669"/>
    <property type="project" value="InterPro"/>
</dbReference>
<comment type="cofactor">
    <cofactor evidence="1">
        <name>Ca(2+)</name>
        <dbReference type="ChEBI" id="CHEBI:29108"/>
    </cofactor>
</comment>
<evidence type="ECO:0000256" key="2">
    <source>
        <dbReference type="ARBA" id="ARBA00008779"/>
    </source>
</evidence>
<dbReference type="PANTHER" id="PTHR45953">
    <property type="entry name" value="IDURONATE 2-SULFATASE"/>
    <property type="match status" value="1"/>
</dbReference>
<evidence type="ECO:0000313" key="8">
    <source>
        <dbReference type="EMBL" id="MBQ0930167.1"/>
    </source>
</evidence>
<dbReference type="CDD" id="cd16030">
    <property type="entry name" value="iduronate-2-sulfatase"/>
    <property type="match status" value="1"/>
</dbReference>
<dbReference type="PROSITE" id="PS51318">
    <property type="entry name" value="TAT"/>
    <property type="match status" value="1"/>
</dbReference>
<gene>
    <name evidence="8" type="ORF">KAK03_06665</name>
</gene>
<dbReference type="AlphaFoldDB" id="A0A941BEN7"/>
<dbReference type="Proteomes" id="UP000676246">
    <property type="component" value="Unassembled WGS sequence"/>
</dbReference>
<dbReference type="GO" id="GO:0046872">
    <property type="term" value="F:metal ion binding"/>
    <property type="evidence" value="ECO:0007669"/>
    <property type="project" value="UniProtKB-KW"/>
</dbReference>
<evidence type="ECO:0000256" key="5">
    <source>
        <dbReference type="ARBA" id="ARBA00022801"/>
    </source>
</evidence>
<protein>
    <submittedName>
        <fullName evidence="8">Sulfatase</fullName>
    </submittedName>
</protein>
<name>A0A941BEN7_9BURK</name>
<sequence>MSSDPAPPPAGLINRRRWLHLAGWSGLATACGGGGGSATPSPPPPPPISGNVLMIAVDDLNDWVGFLGGHPQVRTPALDALAARSTVFRRAYCTAPVCSPARAGVLSGLLPRRTGVVDNTATFSSVNPGKQTVDQQFASAGYTVERFGKIDHIWSVVPTPLPSPMPYTNKQCPAPVGENGFDWGPARGEDNNQPDYQYAQAGIDFLNQHGADQPFFLSVGFTRTHTGWYVPQRYFDLYPLGSIQLPYAPPDDLDDLGPEGRATALRFDMHNCIVRQGLWASAVRGYLASISWVDAQIGRLLAALAASPHADTTTVVFWSDHGFMLGEKFHWHKMALWEHATRVPFLIRRPGQTTGAVVNAPVSLADLAPTLLGLHGLTPAYSMDGQSLQPLLSNPAQAWERPVLITRRQADALQSTGLDYAIRTAQWRYIRYANGEQELYDVIADPGELRNLAASPAHAAVIAQLDAQMPPTAWP</sequence>
<dbReference type="InterPro" id="IPR035874">
    <property type="entry name" value="IDS"/>
</dbReference>
<evidence type="ECO:0000313" key="9">
    <source>
        <dbReference type="Proteomes" id="UP000676246"/>
    </source>
</evidence>
<dbReference type="InterPro" id="IPR017850">
    <property type="entry name" value="Alkaline_phosphatase_core_sf"/>
</dbReference>
<keyword evidence="9" id="KW-1185">Reference proteome</keyword>
<feature type="domain" description="Sulfatase N-terminal" evidence="7">
    <location>
        <begin position="51"/>
        <end position="376"/>
    </location>
</feature>
<dbReference type="InterPro" id="IPR006311">
    <property type="entry name" value="TAT_signal"/>
</dbReference>
<dbReference type="RefSeq" id="WP_210852651.1">
    <property type="nucleotide sequence ID" value="NZ_JAGQDD010000003.1"/>
</dbReference>